<proteinExistence type="predicted"/>
<sequence>MTDLDAIKLLLKLARHHDLQIPNDMSEFAVVDAYLLIEKMVERVEKADPQEQAFNALESNGTFAILYLTRAEIEEANASGAPLPDNAVLASWIGEAVHYDDAVTLRDTVLSSINNLSKDYVEKI</sequence>
<gene>
    <name evidence="1" type="ORF">KHU32_15655</name>
</gene>
<organism evidence="1 2">
    <name type="scientific">Roseococcus pinisoli</name>
    <dbReference type="NCBI Taxonomy" id="2835040"/>
    <lineage>
        <taxon>Bacteria</taxon>
        <taxon>Pseudomonadati</taxon>
        <taxon>Pseudomonadota</taxon>
        <taxon>Alphaproteobacteria</taxon>
        <taxon>Acetobacterales</taxon>
        <taxon>Roseomonadaceae</taxon>
        <taxon>Roseococcus</taxon>
    </lineage>
</organism>
<dbReference type="RefSeq" id="WP_213671094.1">
    <property type="nucleotide sequence ID" value="NZ_JAHCDA010000003.1"/>
</dbReference>
<comment type="caution">
    <text evidence="1">The sequence shown here is derived from an EMBL/GenBank/DDBJ whole genome shotgun (WGS) entry which is preliminary data.</text>
</comment>
<accession>A0ABS5QFB6</accession>
<dbReference type="EMBL" id="JAHCDA010000003">
    <property type="protein sequence ID" value="MBS7812386.1"/>
    <property type="molecule type" value="Genomic_DNA"/>
</dbReference>
<name>A0ABS5QFB6_9PROT</name>
<reference evidence="1 2" key="1">
    <citation type="submission" date="2021-05" db="EMBL/GenBank/DDBJ databases">
        <title>Roseococcus sp. XZZS9, whole genome shotgun sequencing project.</title>
        <authorList>
            <person name="Zhao G."/>
            <person name="Shen L."/>
        </authorList>
    </citation>
    <scope>NUCLEOTIDE SEQUENCE [LARGE SCALE GENOMIC DNA]</scope>
    <source>
        <strain evidence="1 2">XZZS9</strain>
    </source>
</reference>
<dbReference type="Proteomes" id="UP000766336">
    <property type="component" value="Unassembled WGS sequence"/>
</dbReference>
<evidence type="ECO:0000313" key="2">
    <source>
        <dbReference type="Proteomes" id="UP000766336"/>
    </source>
</evidence>
<protein>
    <submittedName>
        <fullName evidence="1">Uncharacterized protein</fullName>
    </submittedName>
</protein>
<evidence type="ECO:0000313" key="1">
    <source>
        <dbReference type="EMBL" id="MBS7812386.1"/>
    </source>
</evidence>
<keyword evidence="2" id="KW-1185">Reference proteome</keyword>